<evidence type="ECO:0000313" key="1">
    <source>
        <dbReference type="EMBL" id="KRL45904.1"/>
    </source>
</evidence>
<keyword evidence="2" id="KW-1185">Reference proteome</keyword>
<accession>A0A0R1QM84</accession>
<dbReference type="EMBL" id="AZEZ01000004">
    <property type="protein sequence ID" value="KRL45904.1"/>
    <property type="molecule type" value="Genomic_DNA"/>
</dbReference>
<dbReference type="Proteomes" id="UP000050872">
    <property type="component" value="Unassembled WGS sequence"/>
</dbReference>
<dbReference type="STRING" id="1423770.FD29_GL001905"/>
<dbReference type="OrthoDB" id="2308553at2"/>
<comment type="caution">
    <text evidence="1">The sequence shown here is derived from an EMBL/GenBank/DDBJ whole genome shotgun (WGS) entry which is preliminary data.</text>
</comment>
<name>A0A0R1QM84_9LACO</name>
<gene>
    <name evidence="1" type="ORF">FD29_GL001905</name>
</gene>
<reference evidence="1 2" key="1">
    <citation type="journal article" date="2015" name="Genome Announc.">
        <title>Expanding the biotechnology potential of lactobacilli through comparative genomics of 213 strains and associated genera.</title>
        <authorList>
            <person name="Sun Z."/>
            <person name="Harris H.M."/>
            <person name="McCann A."/>
            <person name="Guo C."/>
            <person name="Argimon S."/>
            <person name="Zhang W."/>
            <person name="Yang X."/>
            <person name="Jeffery I.B."/>
            <person name="Cooney J.C."/>
            <person name="Kagawa T.F."/>
            <person name="Liu W."/>
            <person name="Song Y."/>
            <person name="Salvetti E."/>
            <person name="Wrobel A."/>
            <person name="Rasinkangas P."/>
            <person name="Parkhill J."/>
            <person name="Rea M.C."/>
            <person name="O'Sullivan O."/>
            <person name="Ritari J."/>
            <person name="Douillard F.P."/>
            <person name="Paul Ross R."/>
            <person name="Yang R."/>
            <person name="Briner A.E."/>
            <person name="Felis G.E."/>
            <person name="de Vos W.M."/>
            <person name="Barrangou R."/>
            <person name="Klaenhammer T.R."/>
            <person name="Caufield P.W."/>
            <person name="Cui Y."/>
            <person name="Zhang H."/>
            <person name="O'Toole P.W."/>
        </authorList>
    </citation>
    <scope>NUCLEOTIDE SEQUENCE [LARGE SCALE GENOMIC DNA]</scope>
    <source>
        <strain evidence="1 2">DSM 14500</strain>
    </source>
</reference>
<protein>
    <submittedName>
        <fullName evidence="1">Uncharacterized protein</fullName>
    </submittedName>
</protein>
<dbReference type="RefSeq" id="WP_157049372.1">
    <property type="nucleotide sequence ID" value="NZ_AZEZ01000004.1"/>
</dbReference>
<sequence>MGDLKIGTMVKIVDQKDGMHDQIGAVVFYDQKNEKLLVRFGGTQQLYYTVDQLQQY</sequence>
<dbReference type="AlphaFoldDB" id="A0A0R1QM84"/>
<proteinExistence type="predicted"/>
<evidence type="ECO:0000313" key="2">
    <source>
        <dbReference type="Proteomes" id="UP000050872"/>
    </source>
</evidence>
<dbReference type="PATRIC" id="fig|1423770.3.peg.1956"/>
<organism evidence="1 2">
    <name type="scientific">Companilactobacillus mindensis DSM 14500</name>
    <dbReference type="NCBI Taxonomy" id="1423770"/>
    <lineage>
        <taxon>Bacteria</taxon>
        <taxon>Bacillati</taxon>
        <taxon>Bacillota</taxon>
        <taxon>Bacilli</taxon>
        <taxon>Lactobacillales</taxon>
        <taxon>Lactobacillaceae</taxon>
        <taxon>Companilactobacillus</taxon>
    </lineage>
</organism>